<gene>
    <name evidence="3" type="ORF">EDS130_LOCUS15265</name>
    <name evidence="2" type="ORF">XAT740_LOCUS4397</name>
</gene>
<dbReference type="EMBL" id="CAJNOJ010000064">
    <property type="protein sequence ID" value="CAF1008583.1"/>
    <property type="molecule type" value="Genomic_DNA"/>
</dbReference>
<evidence type="ECO:0000313" key="2">
    <source>
        <dbReference type="EMBL" id="CAF0829760.1"/>
    </source>
</evidence>
<protein>
    <submittedName>
        <fullName evidence="2">Uncharacterized protein</fullName>
    </submittedName>
</protein>
<sequence length="90" mass="9636">MTKMIVVVICLLIIAQHIWAAPNLPDLLNDGKHGFHVDSASTPTQVFTVAWLTKAKRAEESCFVTGCPEGKRCKGCGGSSVFCIPNTGDC</sequence>
<organism evidence="2 4">
    <name type="scientific">Adineta ricciae</name>
    <name type="common">Rotifer</name>
    <dbReference type="NCBI Taxonomy" id="249248"/>
    <lineage>
        <taxon>Eukaryota</taxon>
        <taxon>Metazoa</taxon>
        <taxon>Spiralia</taxon>
        <taxon>Gnathifera</taxon>
        <taxon>Rotifera</taxon>
        <taxon>Eurotatoria</taxon>
        <taxon>Bdelloidea</taxon>
        <taxon>Adinetida</taxon>
        <taxon>Adinetidae</taxon>
        <taxon>Adineta</taxon>
    </lineage>
</organism>
<dbReference type="EMBL" id="CAJNOR010000180">
    <property type="protein sequence ID" value="CAF0829760.1"/>
    <property type="molecule type" value="Genomic_DNA"/>
</dbReference>
<feature type="chain" id="PRO_5036409426" evidence="1">
    <location>
        <begin position="21"/>
        <end position="90"/>
    </location>
</feature>
<evidence type="ECO:0000313" key="3">
    <source>
        <dbReference type="EMBL" id="CAF1008583.1"/>
    </source>
</evidence>
<dbReference type="Proteomes" id="UP000663852">
    <property type="component" value="Unassembled WGS sequence"/>
</dbReference>
<reference evidence="2" key="1">
    <citation type="submission" date="2021-02" db="EMBL/GenBank/DDBJ databases">
        <authorList>
            <person name="Nowell W R."/>
        </authorList>
    </citation>
    <scope>NUCLEOTIDE SEQUENCE</scope>
</reference>
<comment type="caution">
    <text evidence="2">The sequence shown here is derived from an EMBL/GenBank/DDBJ whole genome shotgun (WGS) entry which is preliminary data.</text>
</comment>
<keyword evidence="4" id="KW-1185">Reference proteome</keyword>
<evidence type="ECO:0000313" key="4">
    <source>
        <dbReference type="Proteomes" id="UP000663828"/>
    </source>
</evidence>
<name>A0A813UMI8_ADIRI</name>
<dbReference type="Proteomes" id="UP000663828">
    <property type="component" value="Unassembled WGS sequence"/>
</dbReference>
<accession>A0A813UMI8</accession>
<evidence type="ECO:0000256" key="1">
    <source>
        <dbReference type="SAM" id="SignalP"/>
    </source>
</evidence>
<keyword evidence="1" id="KW-0732">Signal</keyword>
<proteinExistence type="predicted"/>
<feature type="signal peptide" evidence="1">
    <location>
        <begin position="1"/>
        <end position="20"/>
    </location>
</feature>
<dbReference type="AlphaFoldDB" id="A0A813UMI8"/>